<dbReference type="InterPro" id="IPR000073">
    <property type="entry name" value="AB_hydrolase_1"/>
</dbReference>
<feature type="compositionally biased region" description="Low complexity" evidence="1">
    <location>
        <begin position="1"/>
        <end position="12"/>
    </location>
</feature>
<feature type="region of interest" description="Disordered" evidence="1">
    <location>
        <begin position="1"/>
        <end position="35"/>
    </location>
</feature>
<sequence length="630" mass="71327">MDDDATWTASSRRTTDDDDAAAMRRSSSHGDGLDDALMRRYRPSEGFSETEETAGGMNEEWSTHARVRARVGTRWHPVDAIGTAALTMVWAVGPAMLAMRGLRVVTSGRTKDARRFKRRAALAAYVLSEVAWYASRRAVKRRYDADDNMTADPTRVDFDRFLQLRHDAVRDFKSFLYGWTKSWTNTWAGVSPSFYDKPESTTTSPSNSRVSTPGLEVPRASTPCHRDHAKDFLRFGFHDALSAEEIGEQKERELDLFIEEIEARWNVKFDDGVEKESFDFMFHTKEKLGALHQPLIFTAWVNGIAGVAGLALRSLGFRAYRGDSGCWYWANCDVVMEDWKQNPSRTLTKKTRYGRGRETREVLCGDIADETSSSDDAKPIIFVHGLGVGLAPYLPSIVHLLKSKPGRKIACVTLPHISMRASKTVPELDQMVSTVMEITKKHALRSPALYGHSFGSFVVARACQMYFVSSVVLVDPVAVCLFLPQTVGILYQLSKSWTEFKSRASEGGLKVLADAQFWREGRWLIYFFLRDYFLLREIGVTTALRRKFWWARYNMWAEDLPPDSLIVLESNDLLIDAEAIARHVLRQSHARIIYQEGFSHGEAYFPWGYGLRADIAEFFDGLPNVSHSAV</sequence>
<evidence type="ECO:0000256" key="1">
    <source>
        <dbReference type="SAM" id="MobiDB-lite"/>
    </source>
</evidence>
<dbReference type="Gene3D" id="3.40.50.1820">
    <property type="entry name" value="alpha/beta hydrolase"/>
    <property type="match status" value="1"/>
</dbReference>
<dbReference type="PANTHER" id="PTHR37471">
    <property type="entry name" value="UNNAMED PRODUCT"/>
    <property type="match status" value="1"/>
</dbReference>
<protein>
    <submittedName>
        <fullName evidence="3">Unnamed product</fullName>
    </submittedName>
</protein>
<gene>
    <name evidence="3" type="ORF">OT_ostta07g04430</name>
</gene>
<organism evidence="3 4">
    <name type="scientific">Ostreococcus tauri</name>
    <name type="common">Marine green alga</name>
    <dbReference type="NCBI Taxonomy" id="70448"/>
    <lineage>
        <taxon>Eukaryota</taxon>
        <taxon>Viridiplantae</taxon>
        <taxon>Chlorophyta</taxon>
        <taxon>Mamiellophyceae</taxon>
        <taxon>Mamiellales</taxon>
        <taxon>Bathycoccaceae</taxon>
        <taxon>Ostreococcus</taxon>
    </lineage>
</organism>
<keyword evidence="4" id="KW-1185">Reference proteome</keyword>
<feature type="compositionally biased region" description="Polar residues" evidence="1">
    <location>
        <begin position="200"/>
        <end position="211"/>
    </location>
</feature>
<dbReference type="STRING" id="70448.A0A090M9W2"/>
<dbReference type="SUPFAM" id="SSF53474">
    <property type="entry name" value="alpha/beta-Hydrolases"/>
    <property type="match status" value="1"/>
</dbReference>
<evidence type="ECO:0000259" key="2">
    <source>
        <dbReference type="Pfam" id="PF12697"/>
    </source>
</evidence>
<dbReference type="InParanoid" id="A0A090M9W2"/>
<reference evidence="4" key="1">
    <citation type="journal article" date="2006" name="Proc. Natl. Acad. Sci. U.S.A.">
        <title>Genome analysis of the smallest free-living eukaryote Ostreococcus tauri unveils many unique features.</title>
        <authorList>
            <person name="Derelle E."/>
            <person name="Ferraz C."/>
            <person name="Rombauts S."/>
            <person name="Rouze P."/>
            <person name="Worden A.Z."/>
            <person name="Robbens S."/>
            <person name="Partensky F."/>
            <person name="Degroeve S."/>
            <person name="Echeynie S."/>
            <person name="Cooke R."/>
            <person name="Saeys Y."/>
            <person name="Wuyts J."/>
            <person name="Jabbari K."/>
            <person name="Bowler C."/>
            <person name="Panaud O."/>
            <person name="Piegu B."/>
            <person name="Ball S.G."/>
            <person name="Ral J.-P."/>
            <person name="Bouget F.-Y."/>
            <person name="Piganeau G."/>
            <person name="De Baets B."/>
            <person name="Picard A."/>
            <person name="Delseny M."/>
            <person name="Demaille J."/>
            <person name="Van de Peer Y."/>
            <person name="Moreau H."/>
        </authorList>
    </citation>
    <scope>NUCLEOTIDE SEQUENCE [LARGE SCALE GENOMIC DNA]</scope>
    <source>
        <strain evidence="4">OTTH 0595 / CCAP 157/2 / RCC745</strain>
    </source>
</reference>
<dbReference type="Pfam" id="PF12697">
    <property type="entry name" value="Abhydrolase_6"/>
    <property type="match status" value="1"/>
</dbReference>
<dbReference type="GeneID" id="9836939"/>
<dbReference type="EMBL" id="CAID01000007">
    <property type="protein sequence ID" value="CEF98874.1"/>
    <property type="molecule type" value="Genomic_DNA"/>
</dbReference>
<feature type="domain" description="AB hydrolase-1" evidence="2">
    <location>
        <begin position="380"/>
        <end position="592"/>
    </location>
</feature>
<dbReference type="AlphaFoldDB" id="A0A090M9W2"/>
<dbReference type="InterPro" id="IPR029058">
    <property type="entry name" value="AB_hydrolase_fold"/>
</dbReference>
<name>A0A090M9W2_OSTTA</name>
<comment type="caution">
    <text evidence="3">The sequence shown here is derived from an EMBL/GenBank/DDBJ whole genome shotgun (WGS) entry which is preliminary data.</text>
</comment>
<dbReference type="RefSeq" id="XP_003080536.2">
    <property type="nucleotide sequence ID" value="XM_003080488.2"/>
</dbReference>
<dbReference type="OrthoDB" id="2017000at2759"/>
<evidence type="ECO:0000313" key="3">
    <source>
        <dbReference type="EMBL" id="CEF98874.1"/>
    </source>
</evidence>
<dbReference type="Proteomes" id="UP000009170">
    <property type="component" value="Unassembled WGS sequence"/>
</dbReference>
<feature type="region of interest" description="Disordered" evidence="1">
    <location>
        <begin position="196"/>
        <end position="222"/>
    </location>
</feature>
<dbReference type="PANTHER" id="PTHR37471:SF1">
    <property type="entry name" value="AB HYDROLASE-1 DOMAIN-CONTAINING PROTEIN"/>
    <property type="match status" value="1"/>
</dbReference>
<proteinExistence type="predicted"/>
<reference evidence="3 4" key="2">
    <citation type="journal article" date="2014" name="BMC Genomics">
        <title>An improved genome of the model marine alga Ostreococcus tauri unfolds by assessing Illumina de novo assemblies.</title>
        <authorList>
            <person name="Blanc-Mathieu R."/>
            <person name="Verhelst B."/>
            <person name="Derelle E."/>
            <person name="Rombauts S."/>
            <person name="Bouget F.Y."/>
            <person name="Carre I."/>
            <person name="Chateau A."/>
            <person name="Eyre-Walker A."/>
            <person name="Grimsley N."/>
            <person name="Moreau H."/>
            <person name="Piegu B."/>
            <person name="Rivals E."/>
            <person name="Schackwitz W."/>
            <person name="Van de Peer Y."/>
            <person name="Piganeau G."/>
        </authorList>
    </citation>
    <scope>NUCLEOTIDE SEQUENCE [LARGE SCALE GENOMIC DNA]</scope>
    <source>
        <strain evidence="4">OTTH 0595 / CCAP 157/2 / RCC745</strain>
    </source>
</reference>
<accession>A0A090M9W2</accession>
<evidence type="ECO:0000313" key="4">
    <source>
        <dbReference type="Proteomes" id="UP000009170"/>
    </source>
</evidence>
<dbReference type="KEGG" id="ota:OT_ostta07g04430"/>